<accession>A0A087TS85</accession>
<sequence>MIRLRSHGFFVLSHRFKWTAGLFEESSVIVQSIGVVWIESNCPKVESLGFLRFPILLSVEGS</sequence>
<dbReference type="AlphaFoldDB" id="A0A087TS85"/>
<evidence type="ECO:0000313" key="2">
    <source>
        <dbReference type="Proteomes" id="UP000054359"/>
    </source>
</evidence>
<proteinExistence type="predicted"/>
<feature type="non-terminal residue" evidence="1">
    <location>
        <position position="62"/>
    </location>
</feature>
<keyword evidence="2" id="KW-1185">Reference proteome</keyword>
<reference evidence="1 2" key="1">
    <citation type="submission" date="2013-11" db="EMBL/GenBank/DDBJ databases">
        <title>Genome sequencing of Stegodyphus mimosarum.</title>
        <authorList>
            <person name="Bechsgaard J."/>
        </authorList>
    </citation>
    <scope>NUCLEOTIDE SEQUENCE [LARGE SCALE GENOMIC DNA]</scope>
</reference>
<dbReference type="Proteomes" id="UP000054359">
    <property type="component" value="Unassembled WGS sequence"/>
</dbReference>
<protein>
    <submittedName>
        <fullName evidence="1">Uncharacterized protein</fullName>
    </submittedName>
</protein>
<name>A0A087TS85_STEMI</name>
<gene>
    <name evidence="1" type="ORF">X975_03186</name>
</gene>
<evidence type="ECO:0000313" key="1">
    <source>
        <dbReference type="EMBL" id="KFM67974.1"/>
    </source>
</evidence>
<dbReference type="EMBL" id="KK116516">
    <property type="protein sequence ID" value="KFM67974.1"/>
    <property type="molecule type" value="Genomic_DNA"/>
</dbReference>
<organism evidence="1 2">
    <name type="scientific">Stegodyphus mimosarum</name>
    <name type="common">African social velvet spider</name>
    <dbReference type="NCBI Taxonomy" id="407821"/>
    <lineage>
        <taxon>Eukaryota</taxon>
        <taxon>Metazoa</taxon>
        <taxon>Ecdysozoa</taxon>
        <taxon>Arthropoda</taxon>
        <taxon>Chelicerata</taxon>
        <taxon>Arachnida</taxon>
        <taxon>Araneae</taxon>
        <taxon>Araneomorphae</taxon>
        <taxon>Entelegynae</taxon>
        <taxon>Eresoidea</taxon>
        <taxon>Eresidae</taxon>
        <taxon>Stegodyphus</taxon>
    </lineage>
</organism>